<dbReference type="Pfam" id="PF10412">
    <property type="entry name" value="TrwB_AAD_bind"/>
    <property type="match status" value="1"/>
</dbReference>
<reference evidence="3 4" key="1">
    <citation type="journal article" date="2015" name="Nature">
        <title>rRNA introns, odd ribosomes, and small enigmatic genomes across a large radiation of phyla.</title>
        <authorList>
            <person name="Brown C.T."/>
            <person name="Hug L.A."/>
            <person name="Thomas B.C."/>
            <person name="Sharon I."/>
            <person name="Castelle C.J."/>
            <person name="Singh A."/>
            <person name="Wilkins M.J."/>
            <person name="Williams K.H."/>
            <person name="Banfield J.F."/>
        </authorList>
    </citation>
    <scope>NUCLEOTIDE SEQUENCE [LARGE SCALE GENOMIC DNA]</scope>
</reference>
<dbReference type="Pfam" id="PF23477">
    <property type="entry name" value="zf_Tbcl_2"/>
    <property type="match status" value="1"/>
</dbReference>
<dbReference type="InterPro" id="IPR019476">
    <property type="entry name" value="T4SS_TraD_DNA-bd"/>
</dbReference>
<sequence length="616" mass="69331">MDQPVTQHNISDITYFAETNFRGQKRRFGIKIDDRRRHMYLIGKTGMGKTTLMEQMIISDIYNGHGVGLVDPHGDFVEKILDYVPSNRINDIIYFNPADQEHPIGFNVMEAIDPRHKHLVASGLMGVFKKIWPDVWSPRMEYILNNCILALLDYPGSTLLGINRLLVDKEFRKRVVAQIQNPVVKTFWVDEYAHYTEKFATEAIAPIQNKVGQFLSSSIIRNVIAQVKSTIDIREIMDNEKIFLINLSKGRIGEENMRLMGGMLITKLQLAAMERVDIPEADRKDFYLFVDEFQNFATESFANILSEARKYRLSLILAHQYIAQLDEAVAAAVFGNIGTLVCFRVGGEDAEFLAKEFEPEFFAEDLVNLAKYNTYLKLMIDGVTSSPFSASTFVGTFQITGNAEKVVKVSRERYTENRELIEEKIMRWSGLLGGEEGIAEETGVIISAASASVVSSTAFSVPTSFPVANSAPAFKEERKEKLKKDEKRFAAVCSRCNKDTTVPFMPDGKRPVLCVDCYKIVMSNKEEASSLLKPAPKINIPPPATEAPRPKIEMPKEEEIKQELPAAISLAEAVKMTPQSIRHVGLKKEMPKTEPSVSKNLPNLNQKIKPGQIISF</sequence>
<gene>
    <name evidence="3" type="ORF">UV20_C0001G0101</name>
</gene>
<proteinExistence type="predicted"/>
<protein>
    <submittedName>
        <fullName evidence="3">Uncharacterized protein</fullName>
    </submittedName>
</protein>
<name>A0A0G1CFW8_9BACT</name>
<feature type="domain" description="CxxC-x17-CxxC" evidence="2">
    <location>
        <begin position="488"/>
        <end position="519"/>
    </location>
</feature>
<organism evidence="3 4">
    <name type="scientific">Candidatus Magasanikbacteria bacterium GW2011_GWA2_42_32</name>
    <dbReference type="NCBI Taxonomy" id="1619039"/>
    <lineage>
        <taxon>Bacteria</taxon>
        <taxon>Candidatus Magasanikiibacteriota</taxon>
    </lineage>
</organism>
<dbReference type="InterPro" id="IPR051162">
    <property type="entry name" value="T4SS_component"/>
</dbReference>
<evidence type="ECO:0000259" key="1">
    <source>
        <dbReference type="Pfam" id="PF10412"/>
    </source>
</evidence>
<evidence type="ECO:0000313" key="4">
    <source>
        <dbReference type="Proteomes" id="UP000034837"/>
    </source>
</evidence>
<dbReference type="PANTHER" id="PTHR30121:SF11">
    <property type="entry name" value="AAA+ ATPASE DOMAIN-CONTAINING PROTEIN"/>
    <property type="match status" value="1"/>
</dbReference>
<evidence type="ECO:0000313" key="3">
    <source>
        <dbReference type="EMBL" id="KKS57461.1"/>
    </source>
</evidence>
<dbReference type="CDD" id="cd01127">
    <property type="entry name" value="TrwB_TraG_TraD_VirD4"/>
    <property type="match status" value="1"/>
</dbReference>
<dbReference type="AlphaFoldDB" id="A0A0G1CFW8"/>
<dbReference type="SUPFAM" id="SSF52540">
    <property type="entry name" value="P-loop containing nucleoside triphosphate hydrolases"/>
    <property type="match status" value="1"/>
</dbReference>
<dbReference type="NCBIfam" id="TIGR04272">
    <property type="entry name" value="cxxc_cxxc_Mbark"/>
    <property type="match status" value="1"/>
</dbReference>
<dbReference type="PATRIC" id="fig|1619039.3.peg.106"/>
<comment type="caution">
    <text evidence="3">The sequence shown here is derived from an EMBL/GenBank/DDBJ whole genome shotgun (WGS) entry which is preliminary data.</text>
</comment>
<accession>A0A0G1CFW8</accession>
<dbReference type="PANTHER" id="PTHR30121">
    <property type="entry name" value="UNCHARACTERIZED PROTEIN YJGR-RELATED"/>
    <property type="match status" value="1"/>
</dbReference>
<dbReference type="InterPro" id="IPR027417">
    <property type="entry name" value="P-loop_NTPase"/>
</dbReference>
<dbReference type="InterPro" id="IPR026363">
    <property type="entry name" value="CxxC-x17-CxxC_dom"/>
</dbReference>
<feature type="domain" description="Type IV secretion system coupling protein TraD DNA-binding" evidence="1">
    <location>
        <begin position="32"/>
        <end position="346"/>
    </location>
</feature>
<dbReference type="EMBL" id="LCDO01000001">
    <property type="protein sequence ID" value="KKS57461.1"/>
    <property type="molecule type" value="Genomic_DNA"/>
</dbReference>
<dbReference type="Gene3D" id="3.40.50.300">
    <property type="entry name" value="P-loop containing nucleotide triphosphate hydrolases"/>
    <property type="match status" value="2"/>
</dbReference>
<evidence type="ECO:0000259" key="2">
    <source>
        <dbReference type="Pfam" id="PF23477"/>
    </source>
</evidence>
<dbReference type="Proteomes" id="UP000034837">
    <property type="component" value="Unassembled WGS sequence"/>
</dbReference>